<accession>A0A4Y7T4K2</accession>
<feature type="transmembrane region" description="Helical" evidence="7">
    <location>
        <begin position="302"/>
        <end position="322"/>
    </location>
</feature>
<protein>
    <recommendedName>
        <fullName evidence="8">Wax synthase domain-containing protein</fullName>
    </recommendedName>
</protein>
<feature type="transmembrane region" description="Helical" evidence="7">
    <location>
        <begin position="195"/>
        <end position="217"/>
    </location>
</feature>
<dbReference type="PANTHER" id="PTHR31595:SF67">
    <property type="entry name" value="WAX SYNTHASE DOMAIN-CONTAINING PROTEIN"/>
    <property type="match status" value="1"/>
</dbReference>
<dbReference type="Pfam" id="PF13813">
    <property type="entry name" value="MBOAT_2"/>
    <property type="match status" value="1"/>
</dbReference>
<comment type="caution">
    <text evidence="9">The sequence shown here is derived from an EMBL/GenBank/DDBJ whole genome shotgun (WGS) entry which is preliminary data.</text>
</comment>
<comment type="subcellular location">
    <subcellularLocation>
        <location evidence="1">Membrane</location>
        <topology evidence="1">Multi-pass membrane protein</topology>
    </subcellularLocation>
</comment>
<evidence type="ECO:0000313" key="9">
    <source>
        <dbReference type="EMBL" id="TEB28489.1"/>
    </source>
</evidence>
<evidence type="ECO:0000256" key="5">
    <source>
        <dbReference type="ARBA" id="ARBA00022989"/>
    </source>
</evidence>
<keyword evidence="4 7" id="KW-0812">Transmembrane</keyword>
<organism evidence="9 10">
    <name type="scientific">Coprinellus micaceus</name>
    <name type="common">Glistening ink-cap mushroom</name>
    <name type="synonym">Coprinus micaceus</name>
    <dbReference type="NCBI Taxonomy" id="71717"/>
    <lineage>
        <taxon>Eukaryota</taxon>
        <taxon>Fungi</taxon>
        <taxon>Dikarya</taxon>
        <taxon>Basidiomycota</taxon>
        <taxon>Agaricomycotina</taxon>
        <taxon>Agaricomycetes</taxon>
        <taxon>Agaricomycetidae</taxon>
        <taxon>Agaricales</taxon>
        <taxon>Agaricineae</taxon>
        <taxon>Psathyrellaceae</taxon>
        <taxon>Coprinellus</taxon>
    </lineage>
</organism>
<dbReference type="STRING" id="71717.A0A4Y7T4K2"/>
<dbReference type="AlphaFoldDB" id="A0A4Y7T4K2"/>
<dbReference type="PANTHER" id="PTHR31595">
    <property type="entry name" value="LONG-CHAIN-ALCOHOL O-FATTY-ACYLTRANSFERASE 3-RELATED"/>
    <property type="match status" value="1"/>
</dbReference>
<evidence type="ECO:0000256" key="6">
    <source>
        <dbReference type="ARBA" id="ARBA00023136"/>
    </source>
</evidence>
<evidence type="ECO:0000256" key="1">
    <source>
        <dbReference type="ARBA" id="ARBA00004141"/>
    </source>
</evidence>
<evidence type="ECO:0000256" key="3">
    <source>
        <dbReference type="ARBA" id="ARBA00022679"/>
    </source>
</evidence>
<evidence type="ECO:0000259" key="8">
    <source>
        <dbReference type="Pfam" id="PF13813"/>
    </source>
</evidence>
<dbReference type="EMBL" id="QPFP01000032">
    <property type="protein sequence ID" value="TEB28489.1"/>
    <property type="molecule type" value="Genomic_DNA"/>
</dbReference>
<evidence type="ECO:0000313" key="10">
    <source>
        <dbReference type="Proteomes" id="UP000298030"/>
    </source>
</evidence>
<gene>
    <name evidence="9" type="ORF">FA13DRAFT_1666312</name>
</gene>
<feature type="domain" description="Wax synthase" evidence="8">
    <location>
        <begin position="223"/>
        <end position="306"/>
    </location>
</feature>
<reference evidence="9 10" key="1">
    <citation type="journal article" date="2019" name="Nat. Ecol. Evol.">
        <title>Megaphylogeny resolves global patterns of mushroom evolution.</title>
        <authorList>
            <person name="Varga T."/>
            <person name="Krizsan K."/>
            <person name="Foldi C."/>
            <person name="Dima B."/>
            <person name="Sanchez-Garcia M."/>
            <person name="Sanchez-Ramirez S."/>
            <person name="Szollosi G.J."/>
            <person name="Szarkandi J.G."/>
            <person name="Papp V."/>
            <person name="Albert L."/>
            <person name="Andreopoulos W."/>
            <person name="Angelini C."/>
            <person name="Antonin V."/>
            <person name="Barry K.W."/>
            <person name="Bougher N.L."/>
            <person name="Buchanan P."/>
            <person name="Buyck B."/>
            <person name="Bense V."/>
            <person name="Catcheside P."/>
            <person name="Chovatia M."/>
            <person name="Cooper J."/>
            <person name="Damon W."/>
            <person name="Desjardin D."/>
            <person name="Finy P."/>
            <person name="Geml J."/>
            <person name="Haridas S."/>
            <person name="Hughes K."/>
            <person name="Justo A."/>
            <person name="Karasinski D."/>
            <person name="Kautmanova I."/>
            <person name="Kiss B."/>
            <person name="Kocsube S."/>
            <person name="Kotiranta H."/>
            <person name="LaButti K.M."/>
            <person name="Lechner B.E."/>
            <person name="Liimatainen K."/>
            <person name="Lipzen A."/>
            <person name="Lukacs Z."/>
            <person name="Mihaltcheva S."/>
            <person name="Morgado L.N."/>
            <person name="Niskanen T."/>
            <person name="Noordeloos M.E."/>
            <person name="Ohm R.A."/>
            <person name="Ortiz-Santana B."/>
            <person name="Ovrebo C."/>
            <person name="Racz N."/>
            <person name="Riley R."/>
            <person name="Savchenko A."/>
            <person name="Shiryaev A."/>
            <person name="Soop K."/>
            <person name="Spirin V."/>
            <person name="Szebenyi C."/>
            <person name="Tomsovsky M."/>
            <person name="Tulloss R.E."/>
            <person name="Uehling J."/>
            <person name="Grigoriev I.V."/>
            <person name="Vagvolgyi C."/>
            <person name="Papp T."/>
            <person name="Martin F.M."/>
            <person name="Miettinen O."/>
            <person name="Hibbett D.S."/>
            <person name="Nagy L.G."/>
        </authorList>
    </citation>
    <scope>NUCLEOTIDE SEQUENCE [LARGE SCALE GENOMIC DNA]</scope>
    <source>
        <strain evidence="9 10">FP101781</strain>
    </source>
</reference>
<proteinExistence type="inferred from homology"/>
<dbReference type="OrthoDB" id="1077582at2759"/>
<keyword evidence="5 7" id="KW-1133">Transmembrane helix</keyword>
<feature type="transmembrane region" description="Helical" evidence="7">
    <location>
        <begin position="12"/>
        <end position="31"/>
    </location>
</feature>
<sequence>MPSLVETPSHPLTRVLPLILVFLLSLLGCAARPSTHRWLFFIPIASLSLYLILDTRTANAFSNYPVNLTLALNMLAMSDFLVLTDVQNVLRKKGQQEPISGAPFQQRIRWAFDLMTAYRGVGWNHEPTAHLPVSKKPIHTRREFFLHQTYVLGKLALAYVICEVVLDVHPSFAQDGPPFSAQVWWLRPAILAQGLGNMVSMGIVYWALGVVFVGIGYSDPKEWPPLYGALDEMHSVRNFWGRVWHQAFRRFLTAHGDFLVNKLKLTNRIARLFVKLWVAFLLSSLVHFLGGDWGVCGWNGGSLLFFNIQPLAIVLEMAIGYMIRKIGLRLPTRICRGVGYAWVMLWFTLTFPICVDPLVQAGFLEHRNTPAVISYVLRPVKRWAGDYSGGGK</sequence>
<dbReference type="GO" id="GO:0008374">
    <property type="term" value="F:O-acyltransferase activity"/>
    <property type="evidence" value="ECO:0007669"/>
    <property type="project" value="InterPro"/>
</dbReference>
<dbReference type="GO" id="GO:0006629">
    <property type="term" value="P:lipid metabolic process"/>
    <property type="evidence" value="ECO:0007669"/>
    <property type="project" value="InterPro"/>
</dbReference>
<dbReference type="InterPro" id="IPR032805">
    <property type="entry name" value="Wax_synthase_dom"/>
</dbReference>
<dbReference type="InterPro" id="IPR044851">
    <property type="entry name" value="Wax_synthase"/>
</dbReference>
<comment type="similarity">
    <text evidence="2">Belongs to the wax synthase family.</text>
</comment>
<name>A0A4Y7T4K2_COPMI</name>
<dbReference type="Proteomes" id="UP000298030">
    <property type="component" value="Unassembled WGS sequence"/>
</dbReference>
<keyword evidence="10" id="KW-1185">Reference proteome</keyword>
<evidence type="ECO:0000256" key="4">
    <source>
        <dbReference type="ARBA" id="ARBA00022692"/>
    </source>
</evidence>
<feature type="transmembrane region" description="Helical" evidence="7">
    <location>
        <begin position="144"/>
        <end position="166"/>
    </location>
</feature>
<feature type="transmembrane region" description="Helical" evidence="7">
    <location>
        <begin position="272"/>
        <end position="290"/>
    </location>
</feature>
<evidence type="ECO:0000256" key="7">
    <source>
        <dbReference type="SAM" id="Phobius"/>
    </source>
</evidence>
<keyword evidence="3" id="KW-0808">Transferase</keyword>
<dbReference type="GO" id="GO:0016020">
    <property type="term" value="C:membrane"/>
    <property type="evidence" value="ECO:0007669"/>
    <property type="project" value="UniProtKB-SubCell"/>
</dbReference>
<keyword evidence="6 7" id="KW-0472">Membrane</keyword>
<evidence type="ECO:0000256" key="2">
    <source>
        <dbReference type="ARBA" id="ARBA00007282"/>
    </source>
</evidence>
<feature type="transmembrane region" description="Helical" evidence="7">
    <location>
        <begin position="334"/>
        <end position="353"/>
    </location>
</feature>
<feature type="transmembrane region" description="Helical" evidence="7">
    <location>
        <begin position="38"/>
        <end position="53"/>
    </location>
</feature>
<feature type="transmembrane region" description="Helical" evidence="7">
    <location>
        <begin position="65"/>
        <end position="83"/>
    </location>
</feature>